<dbReference type="InterPro" id="IPR014017">
    <property type="entry name" value="DNA_helicase_UvrD-like_C"/>
</dbReference>
<comment type="caution">
    <text evidence="12">The sequence shown here is derived from an EMBL/GenBank/DDBJ whole genome shotgun (WGS) entry which is preliminary data.</text>
</comment>
<evidence type="ECO:0000256" key="9">
    <source>
        <dbReference type="PROSITE-ProRule" id="PRU00560"/>
    </source>
</evidence>
<dbReference type="Gene3D" id="1.10.3170.10">
    <property type="entry name" value="Recbcd, chain B, domain 2"/>
    <property type="match status" value="1"/>
</dbReference>
<evidence type="ECO:0000259" key="10">
    <source>
        <dbReference type="PROSITE" id="PS51198"/>
    </source>
</evidence>
<evidence type="ECO:0000313" key="13">
    <source>
        <dbReference type="Proteomes" id="UP000649799"/>
    </source>
</evidence>
<comment type="catalytic activity">
    <reaction evidence="8">
        <text>ATP + H2O = ADP + phosphate + H(+)</text>
        <dbReference type="Rhea" id="RHEA:13065"/>
        <dbReference type="ChEBI" id="CHEBI:15377"/>
        <dbReference type="ChEBI" id="CHEBI:15378"/>
        <dbReference type="ChEBI" id="CHEBI:30616"/>
        <dbReference type="ChEBI" id="CHEBI:43474"/>
        <dbReference type="ChEBI" id="CHEBI:456216"/>
        <dbReference type="EC" id="5.6.2.4"/>
    </reaction>
</comment>
<dbReference type="EC" id="5.6.2.4" evidence="7"/>
<feature type="domain" description="UvrD-like helicase ATP-binding" evidence="10">
    <location>
        <begin position="1"/>
        <end position="463"/>
    </location>
</feature>
<evidence type="ECO:0000256" key="5">
    <source>
        <dbReference type="ARBA" id="ARBA00023235"/>
    </source>
</evidence>
<dbReference type="Pfam" id="PF00580">
    <property type="entry name" value="UvrD-helicase"/>
    <property type="match status" value="1"/>
</dbReference>
<dbReference type="SUPFAM" id="SSF52540">
    <property type="entry name" value="P-loop containing nucleoside triphosphate hydrolases"/>
    <property type="match status" value="1"/>
</dbReference>
<evidence type="ECO:0000256" key="7">
    <source>
        <dbReference type="ARBA" id="ARBA00034808"/>
    </source>
</evidence>
<evidence type="ECO:0000256" key="4">
    <source>
        <dbReference type="ARBA" id="ARBA00022840"/>
    </source>
</evidence>
<comment type="catalytic activity">
    <reaction evidence="6">
        <text>Couples ATP hydrolysis with the unwinding of duplex DNA by translocating in the 3'-5' direction.</text>
        <dbReference type="EC" id="5.6.2.4"/>
    </reaction>
</comment>
<keyword evidence="4 9" id="KW-0067">ATP-binding</keyword>
<gene>
    <name evidence="12" type="ORF">G9Q97_04105</name>
</gene>
<evidence type="ECO:0000256" key="6">
    <source>
        <dbReference type="ARBA" id="ARBA00034617"/>
    </source>
</evidence>
<keyword evidence="3 9" id="KW-0347">Helicase</keyword>
<evidence type="ECO:0000313" key="12">
    <source>
        <dbReference type="EMBL" id="NHE55993.1"/>
    </source>
</evidence>
<keyword evidence="13" id="KW-1185">Reference proteome</keyword>
<dbReference type="PANTHER" id="PTHR11070:SF67">
    <property type="entry name" value="DNA 3'-5' HELICASE"/>
    <property type="match status" value="1"/>
</dbReference>
<dbReference type="Pfam" id="PF13361">
    <property type="entry name" value="UvrD_C"/>
    <property type="match status" value="1"/>
</dbReference>
<protein>
    <recommendedName>
        <fullName evidence="7">DNA 3'-5' helicase</fullName>
        <ecNumber evidence="7">5.6.2.4</ecNumber>
    </recommendedName>
</protein>
<sequence>MQMSPFQIYKSSAGSGKTYTLTTSYLKLAMEQPSAFRQVLAVTFTNKATQEMKERIIKELKRIKSGVDLSQQMDQDLLEKWDLKPHELSQKASEVLTGILHDYSAFSVSTIDSFFQRVIRAFAREIDLQAKFDVEMDLDAVMARLIDRLMLRVNDEPELHRWMVAFSIAKITEGKSWDIRKPIHDLGSKMFQEDFKMIQHEVKAFLDEPDNLHKFRQHLFQQKKLIMDQTITMKDQATQIRQQHGLVWEDFEGGSRSFARCFEKLGDPVRPVPELTEAQKKKVGDPDKWSTKSSKNTAAIQAAYHDGLGELMSQIEPLEKAWTTLEVISKNLYVFGLFGYLLKELVELKDEENLLLISETNDFLRSITADNEAPFIYEKVGNQFQHFLLDEFQDTSGFQWASFRPLLVNSLSMGKTNLIVGDVKQSIYRWRGGEMRLLMEQVEKDVGQFGVEVQKLATNYRSLPQVVYFNNTLFSQLSRLLADGLSVNLGSPLGETLRQAYADVSQSVAPNQARKGISGKVKLEFIVSEAEKSYKEFVLAALPGKVEHLLAQGYRLRDIAILVRKNGQAAEIADAFMMHGQKEPEQRYEVLSDEALFLDKSSVVKCLLAALKAINDQDDKLSERSIWIHWARIRSEELGPELFQEGAMPESLQQLRANYTRKMTDFRRLPLMDLLEALIDLLGFNENMQEKAYLSGLKEAIYDFSDKNRADLGNFLEWWEQQGHKRTIKLPEEHNAIRILTIHKSKGLQFKVVLLPFLDWKLFDTGKDNIVWAPYEWDENLPPLNVPLTVRNDLLKSAFAPIFLQESLLHHLDNLNMLYVAFTRAEEVIWGLAPYRESKGPVKLNTVSDLLIQAMSLPPTPGLELDLGSHFDPENLVFEAGDWHPVRAYPEPEDEKQPMAWQYRPWVQSLQVKQVFGSFEDAGLFRKRDFGLLVHSLIERSRDMSGFMLELESLYFEGGIDIEEKTALESQFNELCKLDKFSTWFDGKHTVLTEQGILLPGGESKRPDRLVYKANSVEVVDFKTGKERKVHQDQVNGYVDLVRKMENEMMVEGYLCYLESGIIKKVS</sequence>
<dbReference type="Gene3D" id="3.40.50.300">
    <property type="entry name" value="P-loop containing nucleotide triphosphate hydrolases"/>
    <property type="match status" value="3"/>
</dbReference>
<proteinExistence type="predicted"/>
<evidence type="ECO:0000256" key="8">
    <source>
        <dbReference type="ARBA" id="ARBA00048988"/>
    </source>
</evidence>
<dbReference type="InterPro" id="IPR000212">
    <property type="entry name" value="DNA_helicase_UvrD/REP"/>
</dbReference>
<accession>A0ABX0H2I0</accession>
<reference evidence="12 13" key="1">
    <citation type="submission" date="2020-03" db="EMBL/GenBank/DDBJ databases">
        <title>Cyclobacterium plantarum sp. nov., a marine bacterium isolated from a coastal-marine wetland.</title>
        <authorList>
            <person name="Sanchez-Porro C."/>
            <person name="Ventosa A."/>
            <person name="Amoozegar M."/>
        </authorList>
    </citation>
    <scope>NUCLEOTIDE SEQUENCE [LARGE SCALE GENOMIC DNA]</scope>
    <source>
        <strain evidence="12 13">GBPx2</strain>
    </source>
</reference>
<feature type="binding site" evidence="9">
    <location>
        <begin position="11"/>
        <end position="18"/>
    </location>
    <ligand>
        <name>ATP</name>
        <dbReference type="ChEBI" id="CHEBI:30616"/>
    </ligand>
</feature>
<evidence type="ECO:0000256" key="3">
    <source>
        <dbReference type="ARBA" id="ARBA00022806"/>
    </source>
</evidence>
<organism evidence="12 13">
    <name type="scientific">Cyclobacterium plantarum</name>
    <dbReference type="NCBI Taxonomy" id="2716263"/>
    <lineage>
        <taxon>Bacteria</taxon>
        <taxon>Pseudomonadati</taxon>
        <taxon>Bacteroidota</taxon>
        <taxon>Cytophagia</taxon>
        <taxon>Cytophagales</taxon>
        <taxon>Cyclobacteriaceae</taxon>
        <taxon>Cyclobacterium</taxon>
    </lineage>
</organism>
<dbReference type="InterPro" id="IPR027417">
    <property type="entry name" value="P-loop_NTPase"/>
</dbReference>
<evidence type="ECO:0000256" key="2">
    <source>
        <dbReference type="ARBA" id="ARBA00022801"/>
    </source>
</evidence>
<dbReference type="PROSITE" id="PS51217">
    <property type="entry name" value="UVRD_HELICASE_CTER"/>
    <property type="match status" value="1"/>
</dbReference>
<dbReference type="PROSITE" id="PS51198">
    <property type="entry name" value="UVRD_HELICASE_ATP_BIND"/>
    <property type="match status" value="1"/>
</dbReference>
<feature type="domain" description="UvrD-like helicase C-terminal" evidence="11">
    <location>
        <begin position="464"/>
        <end position="747"/>
    </location>
</feature>
<dbReference type="InterPro" id="IPR014016">
    <property type="entry name" value="UvrD-like_ATP-bd"/>
</dbReference>
<keyword evidence="5" id="KW-0413">Isomerase</keyword>
<dbReference type="PANTHER" id="PTHR11070">
    <property type="entry name" value="UVRD / RECB / PCRA DNA HELICASE FAMILY MEMBER"/>
    <property type="match status" value="1"/>
</dbReference>
<keyword evidence="2 9" id="KW-0378">Hydrolase</keyword>
<name>A0ABX0H2I0_9BACT</name>
<dbReference type="EMBL" id="JAANYN010000001">
    <property type="protein sequence ID" value="NHE55993.1"/>
    <property type="molecule type" value="Genomic_DNA"/>
</dbReference>
<keyword evidence="1 9" id="KW-0547">Nucleotide-binding</keyword>
<evidence type="ECO:0000256" key="1">
    <source>
        <dbReference type="ARBA" id="ARBA00022741"/>
    </source>
</evidence>
<dbReference type="RefSeq" id="WP_166143373.1">
    <property type="nucleotide sequence ID" value="NZ_JAANYN010000001.1"/>
</dbReference>
<dbReference type="Proteomes" id="UP000649799">
    <property type="component" value="Unassembled WGS sequence"/>
</dbReference>
<evidence type="ECO:0000259" key="11">
    <source>
        <dbReference type="PROSITE" id="PS51217"/>
    </source>
</evidence>